<dbReference type="EMBL" id="CP000628">
    <property type="protein sequence ID" value="ACM28382.1"/>
    <property type="molecule type" value="Genomic_DNA"/>
</dbReference>
<accession>B9JE36</accession>
<name>B9JE36_RHIR8</name>
<evidence type="ECO:0000256" key="1">
    <source>
        <dbReference type="SAM" id="MobiDB-lite"/>
    </source>
</evidence>
<feature type="region of interest" description="Disordered" evidence="1">
    <location>
        <begin position="66"/>
        <end position="91"/>
    </location>
</feature>
<dbReference type="HOGENOM" id="CLU_2420474_0_0_5"/>
<evidence type="ECO:0000313" key="3">
    <source>
        <dbReference type="Proteomes" id="UP000001600"/>
    </source>
</evidence>
<sequence length="91" mass="10098">MFGWTVDAKLAGGHVNFDMGYSDIFGGTVDRHDALLRLQTRQREVQLQLPRLWLFSAVFSRRGCPGRRLQAGAPHPGSSAIATPQGLKHLR</sequence>
<protein>
    <submittedName>
        <fullName evidence="2">Uncharacterized protein</fullName>
    </submittedName>
</protein>
<dbReference type="Proteomes" id="UP000001600">
    <property type="component" value="Chromosome 1"/>
</dbReference>
<proteinExistence type="predicted"/>
<organism evidence="2 3">
    <name type="scientific">Rhizobium rhizogenes (strain K84 / ATCC BAA-868)</name>
    <name type="common">Agrobacterium radiobacter</name>
    <dbReference type="NCBI Taxonomy" id="311403"/>
    <lineage>
        <taxon>Bacteria</taxon>
        <taxon>Pseudomonadati</taxon>
        <taxon>Pseudomonadota</taxon>
        <taxon>Alphaproteobacteria</taxon>
        <taxon>Hyphomicrobiales</taxon>
        <taxon>Rhizobiaceae</taxon>
        <taxon>Rhizobium/Agrobacterium group</taxon>
        <taxon>Rhizobium</taxon>
    </lineage>
</organism>
<reference evidence="2 3" key="1">
    <citation type="journal article" date="2009" name="J. Bacteriol.">
        <title>Genome sequences of three Agrobacterium biovars help elucidate the evolution of multichromosome genomes in bacteria.</title>
        <authorList>
            <person name="Slater S.C."/>
            <person name="Goldman B.S."/>
            <person name="Goodner B."/>
            <person name="Setubal J.C."/>
            <person name="Farrand S.K."/>
            <person name="Nester E.W."/>
            <person name="Burr T.J."/>
            <person name="Banta L."/>
            <person name="Dickerman A.W."/>
            <person name="Paulsen I."/>
            <person name="Otten L."/>
            <person name="Suen G."/>
            <person name="Welch R."/>
            <person name="Almeida N.F."/>
            <person name="Arnold F."/>
            <person name="Burton O.T."/>
            <person name="Du Z."/>
            <person name="Ewing A."/>
            <person name="Godsy E."/>
            <person name="Heisel S."/>
            <person name="Houmiel K.L."/>
            <person name="Jhaveri J."/>
            <person name="Lu J."/>
            <person name="Miller N.M."/>
            <person name="Norton S."/>
            <person name="Chen Q."/>
            <person name="Phoolcharoen W."/>
            <person name="Ohlin V."/>
            <person name="Ondrusek D."/>
            <person name="Pride N."/>
            <person name="Stricklin S.L."/>
            <person name="Sun J."/>
            <person name="Wheeler C."/>
            <person name="Wilson L."/>
            <person name="Zhu H."/>
            <person name="Wood D.W."/>
        </authorList>
    </citation>
    <scope>NUCLEOTIDE SEQUENCE [LARGE SCALE GENOMIC DNA]</scope>
    <source>
        <strain evidence="3">K84 / ATCC BAA-868</strain>
    </source>
</reference>
<evidence type="ECO:0000313" key="2">
    <source>
        <dbReference type="EMBL" id="ACM28382.1"/>
    </source>
</evidence>
<dbReference type="KEGG" id="ara:Arad_4751"/>
<dbReference type="AlphaFoldDB" id="B9JE36"/>
<gene>
    <name evidence="2" type="ordered locus">Arad_4751</name>
</gene>